<evidence type="ECO:0000313" key="1">
    <source>
        <dbReference type="EMBL" id="BAY97320.1"/>
    </source>
</evidence>
<organism evidence="1 2">
    <name type="scientific">Tolypothrix tenuis PCC 7101</name>
    <dbReference type="NCBI Taxonomy" id="231146"/>
    <lineage>
        <taxon>Bacteria</taxon>
        <taxon>Bacillati</taxon>
        <taxon>Cyanobacteriota</taxon>
        <taxon>Cyanophyceae</taxon>
        <taxon>Nostocales</taxon>
        <taxon>Tolypothrichaceae</taxon>
        <taxon>Tolypothrix</taxon>
    </lineage>
</organism>
<dbReference type="EMBL" id="AP018248">
    <property type="protein sequence ID" value="BAY97320.1"/>
    <property type="molecule type" value="Genomic_DNA"/>
</dbReference>
<keyword evidence="2" id="KW-1185">Reference proteome</keyword>
<protein>
    <submittedName>
        <fullName evidence="1">Uncharacterized protein</fullName>
    </submittedName>
</protein>
<dbReference type="KEGG" id="ttq:NIES37_12580"/>
<proteinExistence type="predicted"/>
<name>A0A1Z4MV29_9CYAN</name>
<evidence type="ECO:0000313" key="2">
    <source>
        <dbReference type="Proteomes" id="UP000218785"/>
    </source>
</evidence>
<dbReference type="AlphaFoldDB" id="A0A1Z4MV29"/>
<reference evidence="1 2" key="1">
    <citation type="submission" date="2017-06" db="EMBL/GenBank/DDBJ databases">
        <title>Genome sequencing of cyanobaciteial culture collection at National Institute for Environmental Studies (NIES).</title>
        <authorList>
            <person name="Hirose Y."/>
            <person name="Shimura Y."/>
            <person name="Fujisawa T."/>
            <person name="Nakamura Y."/>
            <person name="Kawachi M."/>
        </authorList>
    </citation>
    <scope>NUCLEOTIDE SEQUENCE [LARGE SCALE GENOMIC DNA]</scope>
    <source>
        <strain evidence="1 2">NIES-37</strain>
    </source>
</reference>
<accession>A0A1Z4MV29</accession>
<gene>
    <name evidence="1" type="ORF">NIES37_12580</name>
</gene>
<dbReference type="Proteomes" id="UP000218785">
    <property type="component" value="Chromosome"/>
</dbReference>
<sequence>MLFDVFINARSKWNIPHTTDDNFMQYSITEVFITLHRTCCREHLQSSVTYKFKFYISRTGGQKSRVYVGCVSDSVTHTKTEMFLHQISIDLYPYTLVYLPNNNLKPQNFEVLRFRLWGLKLIVSRKVYNSGFDT</sequence>